<reference evidence="1 2" key="1">
    <citation type="submission" date="2018-10" db="EMBL/GenBank/DDBJ databases">
        <title>Genome assembly for a Yunnan-Guizhou Plateau 3E fish, Anabarilius grahami (Regan), and its evolutionary and genetic applications.</title>
        <authorList>
            <person name="Jiang W."/>
        </authorList>
    </citation>
    <scope>NUCLEOTIDE SEQUENCE [LARGE SCALE GENOMIC DNA]</scope>
    <source>
        <strain evidence="1">AG-KIZ</strain>
        <tissue evidence="1">Muscle</tissue>
    </source>
</reference>
<gene>
    <name evidence="1" type="ORF">DPX16_3650</name>
</gene>
<evidence type="ECO:0000313" key="1">
    <source>
        <dbReference type="EMBL" id="ROL46405.1"/>
    </source>
</evidence>
<dbReference type="AlphaFoldDB" id="A0A3N0YJH2"/>
<keyword evidence="2" id="KW-1185">Reference proteome</keyword>
<evidence type="ECO:0000313" key="2">
    <source>
        <dbReference type="Proteomes" id="UP000281406"/>
    </source>
</evidence>
<comment type="caution">
    <text evidence="1">The sequence shown here is derived from an EMBL/GenBank/DDBJ whole genome shotgun (WGS) entry which is preliminary data.</text>
</comment>
<dbReference type="Proteomes" id="UP000281406">
    <property type="component" value="Unassembled WGS sequence"/>
</dbReference>
<dbReference type="EMBL" id="RJVU01038255">
    <property type="protein sequence ID" value="ROL46405.1"/>
    <property type="molecule type" value="Genomic_DNA"/>
</dbReference>
<proteinExistence type="predicted"/>
<accession>A0A3N0YJH2</accession>
<name>A0A3N0YJH2_ANAGA</name>
<organism evidence="1 2">
    <name type="scientific">Anabarilius grahami</name>
    <name type="common">Kanglang fish</name>
    <name type="synonym">Barilius grahami</name>
    <dbReference type="NCBI Taxonomy" id="495550"/>
    <lineage>
        <taxon>Eukaryota</taxon>
        <taxon>Metazoa</taxon>
        <taxon>Chordata</taxon>
        <taxon>Craniata</taxon>
        <taxon>Vertebrata</taxon>
        <taxon>Euteleostomi</taxon>
        <taxon>Actinopterygii</taxon>
        <taxon>Neopterygii</taxon>
        <taxon>Teleostei</taxon>
        <taxon>Ostariophysi</taxon>
        <taxon>Cypriniformes</taxon>
        <taxon>Xenocyprididae</taxon>
        <taxon>Xenocypridinae</taxon>
        <taxon>Xenocypridinae incertae sedis</taxon>
        <taxon>Anabarilius</taxon>
    </lineage>
</organism>
<protein>
    <submittedName>
        <fullName evidence="1">Uncharacterized protein</fullName>
    </submittedName>
</protein>
<sequence>MISNHSASLPSPWRHLYEQREELTAEIFAFSALQAAAGNTVIQLSVVYAAPKRRADNTGAILDTHP</sequence>